<comment type="caution">
    <text evidence="1">The sequence shown here is derived from an EMBL/GenBank/DDBJ whole genome shotgun (WGS) entry which is preliminary data.</text>
</comment>
<accession>A0A832J518</accession>
<dbReference type="AlphaFoldDB" id="A0A832J518"/>
<protein>
    <submittedName>
        <fullName evidence="1">Uncharacterized protein</fullName>
    </submittedName>
</protein>
<dbReference type="EMBL" id="DRNF01000232">
    <property type="protein sequence ID" value="HHJ80713.1"/>
    <property type="molecule type" value="Genomic_DNA"/>
</dbReference>
<gene>
    <name evidence="1" type="ORF">ENJ65_03675</name>
</gene>
<name>A0A832J518_9GAMM</name>
<proteinExistence type="predicted"/>
<sequence>MGAEEVENTQTGKMPVLRVICDMEKEMSENEMAMRLVMRQEGEFWNAYLAKIDTMDDSILLGSIRMSAVDHMPELRTTFMGLMREMLSEFLGSMADCEVEWDEVKPAPEHERTGNA</sequence>
<reference evidence="1" key="1">
    <citation type="journal article" date="2020" name="mSystems">
        <title>Genome- and Community-Level Interaction Insights into Carbon Utilization and Element Cycling Functions of Hydrothermarchaeota in Hydrothermal Sediment.</title>
        <authorList>
            <person name="Zhou Z."/>
            <person name="Liu Y."/>
            <person name="Xu W."/>
            <person name="Pan J."/>
            <person name="Luo Z.H."/>
            <person name="Li M."/>
        </authorList>
    </citation>
    <scope>NUCLEOTIDE SEQUENCE [LARGE SCALE GENOMIC DNA]</scope>
    <source>
        <strain evidence="1">HyVt-505</strain>
    </source>
</reference>
<dbReference type="Proteomes" id="UP000885832">
    <property type="component" value="Unassembled WGS sequence"/>
</dbReference>
<evidence type="ECO:0000313" key="1">
    <source>
        <dbReference type="EMBL" id="HHJ80713.1"/>
    </source>
</evidence>
<organism evidence="1">
    <name type="scientific">Candidatus Tenderia electrophaga</name>
    <dbReference type="NCBI Taxonomy" id="1748243"/>
    <lineage>
        <taxon>Bacteria</taxon>
        <taxon>Pseudomonadati</taxon>
        <taxon>Pseudomonadota</taxon>
        <taxon>Gammaproteobacteria</taxon>
        <taxon>Candidatus Tenderiales</taxon>
        <taxon>Candidatus Tenderiaceae</taxon>
        <taxon>Candidatus Tenderia</taxon>
    </lineage>
</organism>